<dbReference type="PRINTS" id="PR00081">
    <property type="entry name" value="GDHRDH"/>
</dbReference>
<protein>
    <submittedName>
        <fullName evidence="1">C-factor</fullName>
    </submittedName>
</protein>
<dbReference type="KEGG" id="sng:SNE_A13710"/>
<dbReference type="STRING" id="331113.SNE_A13710"/>
<dbReference type="GO" id="GO:0016616">
    <property type="term" value="F:oxidoreductase activity, acting on the CH-OH group of donors, NAD or NADP as acceptor"/>
    <property type="evidence" value="ECO:0007669"/>
    <property type="project" value="TreeGrafter"/>
</dbReference>
<dbReference type="InterPro" id="IPR052184">
    <property type="entry name" value="SDR_enzymes"/>
</dbReference>
<dbReference type="RefSeq" id="WP_013943715.1">
    <property type="nucleotide sequence ID" value="NC_015713.1"/>
</dbReference>
<dbReference type="InterPro" id="IPR002347">
    <property type="entry name" value="SDR_fam"/>
</dbReference>
<dbReference type="EMBL" id="FR872582">
    <property type="protein sequence ID" value="CCB89248.1"/>
    <property type="molecule type" value="Genomic_DNA"/>
</dbReference>
<dbReference type="InterPro" id="IPR036291">
    <property type="entry name" value="NAD(P)-bd_dom_sf"/>
</dbReference>
<reference evidence="1 2" key="2">
    <citation type="journal article" date="2011" name="Mol. Biol. Evol.">
        <title>Unity in variety--the pan-genome of the Chlamydiae.</title>
        <authorList>
            <person name="Collingro A."/>
            <person name="Tischler P."/>
            <person name="Weinmaier T."/>
            <person name="Penz T."/>
            <person name="Heinz E."/>
            <person name="Brunham R.C."/>
            <person name="Read T.D."/>
            <person name="Bavoil P.M."/>
            <person name="Sachse K."/>
            <person name="Kahane S."/>
            <person name="Friedman M.G."/>
            <person name="Rattei T."/>
            <person name="Myers G.S."/>
            <person name="Horn M."/>
        </authorList>
    </citation>
    <scope>NUCLEOTIDE SEQUENCE [LARGE SCALE GENOMIC DNA]</scope>
    <source>
        <strain evidence="2">ATCC VR-1471 / Z</strain>
    </source>
</reference>
<dbReference type="HOGENOM" id="CLU_010194_9_1_0"/>
<dbReference type="PANTHER" id="PTHR45458">
    <property type="entry name" value="SHORT-CHAIN DEHYDROGENASE/REDUCTASE SDR"/>
    <property type="match status" value="1"/>
</dbReference>
<name>F8L8V5_SIMNZ</name>
<dbReference type="Pfam" id="PF00106">
    <property type="entry name" value="adh_short"/>
    <property type="match status" value="1"/>
</dbReference>
<dbReference type="Gene3D" id="3.40.50.720">
    <property type="entry name" value="NAD(P)-binding Rossmann-like Domain"/>
    <property type="match status" value="1"/>
</dbReference>
<evidence type="ECO:0000313" key="1">
    <source>
        <dbReference type="EMBL" id="CCB89248.1"/>
    </source>
</evidence>
<sequence>MTKTALVTGVSRGIGQGFVKHLLSRGFSVIGTSQNPDSITPQKNLTVELLDIRDDEAIQALATKYENTPIDLMINNAGVLYADSQIGWGENPTEIGTLSRKGMMQTIEINAVSTVKMTEAFVPHIVKSNLKLIATISSGAGSITDNASGGFIAYRMSKAALNMGMQEFAIKLKDQGVHVLLLHPGWVQTTMGGPNAVVPIEESVLGMLKVIEKCRTYRSGSFYDYHGQVRPF</sequence>
<dbReference type="PANTHER" id="PTHR45458:SF1">
    <property type="entry name" value="SHORT CHAIN DEHYDROGENASE"/>
    <property type="match status" value="1"/>
</dbReference>
<dbReference type="SUPFAM" id="SSF51735">
    <property type="entry name" value="NAD(P)-binding Rossmann-fold domains"/>
    <property type="match status" value="1"/>
</dbReference>
<dbReference type="Proteomes" id="UP000000496">
    <property type="component" value="Chromosome gsn.131"/>
</dbReference>
<dbReference type="CDD" id="cd05325">
    <property type="entry name" value="carb_red_sniffer_like_SDR_c"/>
    <property type="match status" value="1"/>
</dbReference>
<keyword evidence="2" id="KW-1185">Reference proteome</keyword>
<dbReference type="eggNOG" id="COG1028">
    <property type="taxonomic scope" value="Bacteria"/>
</dbReference>
<accession>F8L8V5</accession>
<organism evidence="1 2">
    <name type="scientific">Simkania negevensis (strain ATCC VR-1471 / DSM 27360 / Z)</name>
    <dbReference type="NCBI Taxonomy" id="331113"/>
    <lineage>
        <taxon>Bacteria</taxon>
        <taxon>Pseudomonadati</taxon>
        <taxon>Chlamydiota</taxon>
        <taxon>Chlamydiia</taxon>
        <taxon>Parachlamydiales</taxon>
        <taxon>Simkaniaceae</taxon>
        <taxon>Simkania</taxon>
    </lineage>
</organism>
<dbReference type="AlphaFoldDB" id="F8L8V5"/>
<proteinExistence type="predicted"/>
<gene>
    <name evidence="1" type="primary">csgA</name>
    <name evidence="1" type="ordered locus">SNE_A13710</name>
</gene>
<evidence type="ECO:0000313" key="2">
    <source>
        <dbReference type="Proteomes" id="UP000000496"/>
    </source>
</evidence>
<reference key="1">
    <citation type="journal article" date="2011" name="Mol. Biol. Evol.">
        <title>Unity in variety -- the pan-genome of the Chlamydiae.</title>
        <authorList>
            <person name="Collingro A."/>
            <person name="Tischler P."/>
            <person name="Weinmaier T."/>
            <person name="Penz T."/>
            <person name="Heinz E."/>
            <person name="Brunham R.C."/>
            <person name="Read T.D."/>
            <person name="Bavoil P.M."/>
            <person name="Sachse K."/>
            <person name="Kahane S."/>
            <person name="Friedman M.G."/>
            <person name="Rattei T."/>
            <person name="Myers G.S.A."/>
            <person name="Horn M."/>
        </authorList>
    </citation>
    <scope>NUCLEOTIDE SEQUENCE</scope>
    <source>
        <strain>Z</strain>
    </source>
</reference>
<dbReference type="OrthoDB" id="5786478at2"/>